<keyword evidence="4" id="KW-1185">Reference proteome</keyword>
<dbReference type="Gene3D" id="2.10.220.10">
    <property type="entry name" value="Hormone Receptor, Insulin-like Growth Factor Receptor 1, Chain A, domain 2"/>
    <property type="match status" value="1"/>
</dbReference>
<feature type="domain" description="EGF-like" evidence="2">
    <location>
        <begin position="570"/>
        <end position="609"/>
    </location>
</feature>
<reference evidence="3 4" key="1">
    <citation type="submission" date="2021-02" db="EMBL/GenBank/DDBJ databases">
        <title>Porcisia hertigi Genome sequencing and assembly.</title>
        <authorList>
            <person name="Almutairi H."/>
            <person name="Gatherer D."/>
        </authorList>
    </citation>
    <scope>NUCLEOTIDE SEQUENCE [LARGE SCALE GENOMIC DNA]</scope>
    <source>
        <strain evidence="3 4">C119</strain>
    </source>
</reference>
<feature type="domain" description="EGF-like" evidence="2">
    <location>
        <begin position="504"/>
        <end position="537"/>
    </location>
</feature>
<dbReference type="InterPro" id="IPR000742">
    <property type="entry name" value="EGF"/>
</dbReference>
<dbReference type="EMBL" id="JAFJZO010000004">
    <property type="protein sequence ID" value="KAG5511619.1"/>
    <property type="molecule type" value="Genomic_DNA"/>
</dbReference>
<dbReference type="InterPro" id="IPR009030">
    <property type="entry name" value="Growth_fac_rcpt_cys_sf"/>
</dbReference>
<dbReference type="KEGG" id="phet:94293233"/>
<dbReference type="InterPro" id="IPR052798">
    <property type="entry name" value="Giardia_VSA"/>
</dbReference>
<accession>A0A836YGN7</accession>
<dbReference type="OrthoDB" id="300641at2759"/>
<evidence type="ECO:0000256" key="1">
    <source>
        <dbReference type="SAM" id="SignalP"/>
    </source>
</evidence>
<name>A0A836YGN7_9TRYP</name>
<feature type="domain" description="EGF-like" evidence="2">
    <location>
        <begin position="404"/>
        <end position="435"/>
    </location>
</feature>
<feature type="domain" description="EGF-like" evidence="2">
    <location>
        <begin position="369"/>
        <end position="399"/>
    </location>
</feature>
<dbReference type="GeneID" id="94293233"/>
<feature type="domain" description="EGF-like" evidence="2">
    <location>
        <begin position="613"/>
        <end position="645"/>
    </location>
</feature>
<feature type="signal peptide" evidence="1">
    <location>
        <begin position="1"/>
        <end position="26"/>
    </location>
</feature>
<feature type="domain" description="EGF-like" evidence="2">
    <location>
        <begin position="649"/>
        <end position="682"/>
    </location>
</feature>
<dbReference type="AlphaFoldDB" id="A0A836YGN7"/>
<proteinExistence type="predicted"/>
<keyword evidence="1" id="KW-0732">Signal</keyword>
<gene>
    <name evidence="3" type="ORF">JKF63_07215</name>
</gene>
<dbReference type="InterPro" id="IPR006212">
    <property type="entry name" value="Furin_repeat"/>
</dbReference>
<dbReference type="RefSeq" id="XP_067759711.1">
    <property type="nucleotide sequence ID" value="XM_067903156.1"/>
</dbReference>
<feature type="chain" id="PRO_5032507369" description="EGF-like domain-containing protein" evidence="1">
    <location>
        <begin position="27"/>
        <end position="710"/>
    </location>
</feature>
<comment type="caution">
    <text evidence="3">The sequence shown here is derived from an EMBL/GenBank/DDBJ whole genome shotgun (WGS) entry which is preliminary data.</text>
</comment>
<feature type="domain" description="EGF-like" evidence="2">
    <location>
        <begin position="468"/>
        <end position="500"/>
    </location>
</feature>
<dbReference type="SUPFAM" id="SSF57184">
    <property type="entry name" value="Growth factor receptor domain"/>
    <property type="match status" value="2"/>
</dbReference>
<dbReference type="PANTHER" id="PTHR23275">
    <property type="entry name" value="CABRIOLET.-RELATED"/>
    <property type="match status" value="1"/>
</dbReference>
<dbReference type="SMART" id="SM00261">
    <property type="entry name" value="FU"/>
    <property type="match status" value="3"/>
</dbReference>
<evidence type="ECO:0000259" key="2">
    <source>
        <dbReference type="SMART" id="SM00181"/>
    </source>
</evidence>
<dbReference type="SMART" id="SM00181">
    <property type="entry name" value="EGF"/>
    <property type="match status" value="7"/>
</dbReference>
<evidence type="ECO:0000313" key="3">
    <source>
        <dbReference type="EMBL" id="KAG5511619.1"/>
    </source>
</evidence>
<organism evidence="3 4">
    <name type="scientific">Porcisia hertigi</name>
    <dbReference type="NCBI Taxonomy" id="2761500"/>
    <lineage>
        <taxon>Eukaryota</taxon>
        <taxon>Discoba</taxon>
        <taxon>Euglenozoa</taxon>
        <taxon>Kinetoplastea</taxon>
        <taxon>Metakinetoplastina</taxon>
        <taxon>Trypanosomatida</taxon>
        <taxon>Trypanosomatidae</taxon>
        <taxon>Leishmaniinae</taxon>
        <taxon>Porcisia</taxon>
    </lineage>
</organism>
<evidence type="ECO:0000313" key="4">
    <source>
        <dbReference type="Proteomes" id="UP000674318"/>
    </source>
</evidence>
<protein>
    <recommendedName>
        <fullName evidence="2">EGF-like domain-containing protein</fullName>
    </recommendedName>
</protein>
<dbReference type="PANTHER" id="PTHR23275:SF100">
    <property type="entry name" value="EGF-LIKE DOMAIN-CONTAINING PROTEIN"/>
    <property type="match status" value="1"/>
</dbReference>
<sequence length="710" mass="73465">MRCSSRSRRDTVAVAICLALLATVGTCLIDSQEIAGTSFSFVGWTSGSTPESYQTCRLTNGAFRIQGASTALSDDITLPAGNLQLSNLRVSNGYIVVDMFFPQKSIFTITGASGTIAAGRPFLDASTAIYSYGLKIVVMDSTLRWAAPLLSQSVVRAPATIQITSSLFVVGNTVTQASSLVEMVGSGGILDRSAVAVDYAKCTGCSQGLVFLTGSTSVLDRSMLRISYSSVGNAAGAPLIGAAQAGGVAASVNIGNSLFLVENVVSPTSSLTNAAISVKANSRATLRVVTLNSIGAIITGSVTAQNVTAASIGQSIPSITVVPSTGCAAACVPTAAVTTTCKCTCGSDMPNLNFCTAMEDPYTNYAYTGCSVGCAACSSDTTCARCEEHYKLQPDQTCALTRIPCTDPNCNSCSAFGQCLGCNDGYGPTTTNVCVRCSVTGCKRCPGDTNICRTCMDDSNPVNGECVRCQVEHCATCRNGDSTVCSSCETGYYVSGGSCLPVQACYVSNCAQCMLKDSTKCLKCMDGYLTTSAYRCVPGACNVKSCDMCYTGDTNDCQLCAAGNAWSATGCSAAANACRVGHCTTCQANDNSRCTTCETGYTPTNGYCFSPSTCFITHCASCPNGDSTVCSSCETGYYVSSGSCLPVQACYVSNCAQCMLTDSTKCLKCMDGYLTTSAYRCVPQKVVNGAAAPHSLWVVVAVLLASVATH</sequence>
<dbReference type="Proteomes" id="UP000674318">
    <property type="component" value="Unassembled WGS sequence"/>
</dbReference>